<proteinExistence type="predicted"/>
<dbReference type="EMBL" id="JGZR01000016">
    <property type="protein sequence ID" value="KFI98981.1"/>
    <property type="molecule type" value="Genomic_DNA"/>
</dbReference>
<name>A0A087DTY1_9BIFI</name>
<dbReference type="eggNOG" id="COG0769">
    <property type="taxonomic scope" value="Bacteria"/>
</dbReference>
<sequence>MSAVSESVGRRMTLGYLADHYGFGLEPSFAVDVTITALADEVDSISPGSLYIPSKSVDVERLEQARARGAYAALVPHAMREVADSAQLPLLFAEPDARQIGALASDIAGKPSGLLAMFAICGEDGDEVEANVIRLADFLHMLGNPVGVISASGSSSLERRLDLRHPIGVLDVQHTLAVCGEDGAAAAVVALNERTLRPDALQSVGVDVLGCVDEEKPQSLAALRQAQRYGFAAPKQLKVTTRTEESDALASQSALGQRDASERRLSLAIAMTLAAGVRRGNIKSALRVSQELR</sequence>
<keyword evidence="2" id="KW-1185">Reference proteome</keyword>
<comment type="caution">
    <text evidence="1">The sequence shown here is derived from an EMBL/GenBank/DDBJ whole genome shotgun (WGS) entry which is preliminary data.</text>
</comment>
<protein>
    <submittedName>
        <fullName evidence="1">UDP-N-acetylmuramyl peptide synthase</fullName>
    </submittedName>
</protein>
<dbReference type="Proteomes" id="UP000029055">
    <property type="component" value="Unassembled WGS sequence"/>
</dbReference>
<dbReference type="STRING" id="77635.BISU_2182"/>
<dbReference type="RefSeq" id="WP_024463589.1">
    <property type="nucleotide sequence ID" value="NZ_CP062939.1"/>
</dbReference>
<evidence type="ECO:0000313" key="1">
    <source>
        <dbReference type="EMBL" id="KFI98981.1"/>
    </source>
</evidence>
<evidence type="ECO:0000313" key="2">
    <source>
        <dbReference type="Proteomes" id="UP000029055"/>
    </source>
</evidence>
<organism evidence="1 2">
    <name type="scientific">Bifidobacterium subtile</name>
    <dbReference type="NCBI Taxonomy" id="77635"/>
    <lineage>
        <taxon>Bacteria</taxon>
        <taxon>Bacillati</taxon>
        <taxon>Actinomycetota</taxon>
        <taxon>Actinomycetes</taxon>
        <taxon>Bifidobacteriales</taxon>
        <taxon>Bifidobacteriaceae</taxon>
        <taxon>Bifidobacterium</taxon>
    </lineage>
</organism>
<gene>
    <name evidence="1" type="ORF">BISU_2182</name>
</gene>
<reference evidence="1 2" key="1">
    <citation type="submission" date="2014-03" db="EMBL/GenBank/DDBJ databases">
        <title>Genomics of Bifidobacteria.</title>
        <authorList>
            <person name="Ventura M."/>
            <person name="Milani C."/>
            <person name="Lugli G.A."/>
        </authorList>
    </citation>
    <scope>NUCLEOTIDE SEQUENCE [LARGE SCALE GENOMIC DNA]</scope>
    <source>
        <strain evidence="1 2">LMG 11597</strain>
    </source>
</reference>
<dbReference type="AlphaFoldDB" id="A0A087DTY1"/>
<accession>A0A087DTY1</accession>
<dbReference type="OrthoDB" id="3242635at2"/>